<reference evidence="5" key="1">
    <citation type="journal article" date="2019" name="Int. J. Syst. Evol. Microbiol.">
        <title>The Global Catalogue of Microorganisms (GCM) 10K type strain sequencing project: providing services to taxonomists for standard genome sequencing and annotation.</title>
        <authorList>
            <consortium name="The Broad Institute Genomics Platform"/>
            <consortium name="The Broad Institute Genome Sequencing Center for Infectious Disease"/>
            <person name="Wu L."/>
            <person name="Ma J."/>
        </authorList>
    </citation>
    <scope>NUCLEOTIDE SEQUENCE [LARGE SCALE GENOMIC DNA]</scope>
    <source>
        <strain evidence="5">CGMCC 1.15928</strain>
    </source>
</reference>
<evidence type="ECO:0000256" key="3">
    <source>
        <dbReference type="SAM" id="Phobius"/>
    </source>
</evidence>
<dbReference type="PANTHER" id="PTHR34295:SF1">
    <property type="entry name" value="BIOTIN TRANSPORTER BIOY"/>
    <property type="match status" value="1"/>
</dbReference>
<dbReference type="Gene3D" id="1.10.1760.20">
    <property type="match status" value="1"/>
</dbReference>
<dbReference type="InterPro" id="IPR003784">
    <property type="entry name" value="BioY"/>
</dbReference>
<evidence type="ECO:0000313" key="4">
    <source>
        <dbReference type="EMBL" id="GGB78657.1"/>
    </source>
</evidence>
<keyword evidence="3" id="KW-1133">Transmembrane helix</keyword>
<feature type="transmembrane region" description="Helical" evidence="3">
    <location>
        <begin position="37"/>
        <end position="54"/>
    </location>
</feature>
<dbReference type="Proteomes" id="UP000628854">
    <property type="component" value="Unassembled WGS sequence"/>
</dbReference>
<comment type="subcellular location">
    <subcellularLocation>
        <location evidence="2">Cell membrane</location>
        <topology evidence="2">Multi-pass membrane protein</topology>
    </subcellularLocation>
</comment>
<comment type="caution">
    <text evidence="4">The sequence shown here is derived from an EMBL/GenBank/DDBJ whole genome shotgun (WGS) entry which is preliminary data.</text>
</comment>
<name>A0ABQ1JZ48_9PROT</name>
<comment type="similarity">
    <text evidence="1 2">Belongs to the BioY family.</text>
</comment>
<evidence type="ECO:0000256" key="2">
    <source>
        <dbReference type="PIRNR" id="PIRNR016661"/>
    </source>
</evidence>
<feature type="transmembrane region" description="Helical" evidence="3">
    <location>
        <begin position="61"/>
        <end position="79"/>
    </location>
</feature>
<accession>A0ABQ1JZ48</accession>
<keyword evidence="2" id="KW-1003">Cell membrane</keyword>
<dbReference type="EMBL" id="BMKF01000002">
    <property type="protein sequence ID" value="GGB78657.1"/>
    <property type="molecule type" value="Genomic_DNA"/>
</dbReference>
<dbReference type="RefSeq" id="WP_233124115.1">
    <property type="nucleotide sequence ID" value="NZ_BMKF01000002.1"/>
</dbReference>
<keyword evidence="2" id="KW-0813">Transport</keyword>
<keyword evidence="2 3" id="KW-0472">Membrane</keyword>
<evidence type="ECO:0000256" key="1">
    <source>
        <dbReference type="ARBA" id="ARBA00010692"/>
    </source>
</evidence>
<feature type="transmembrane region" description="Helical" evidence="3">
    <location>
        <begin position="85"/>
        <end position="108"/>
    </location>
</feature>
<dbReference type="PANTHER" id="PTHR34295">
    <property type="entry name" value="BIOTIN TRANSPORTER BIOY"/>
    <property type="match status" value="1"/>
</dbReference>
<proteinExistence type="inferred from homology"/>
<gene>
    <name evidence="4" type="ORF">GCM10011503_29360</name>
</gene>
<organism evidence="4 5">
    <name type="scientific">Henriciella pelagia</name>
    <dbReference type="NCBI Taxonomy" id="1977912"/>
    <lineage>
        <taxon>Bacteria</taxon>
        <taxon>Pseudomonadati</taxon>
        <taxon>Pseudomonadota</taxon>
        <taxon>Alphaproteobacteria</taxon>
        <taxon>Hyphomonadales</taxon>
        <taxon>Hyphomonadaceae</taxon>
        <taxon>Henriciella</taxon>
    </lineage>
</organism>
<evidence type="ECO:0000313" key="5">
    <source>
        <dbReference type="Proteomes" id="UP000628854"/>
    </source>
</evidence>
<feature type="transmembrane region" description="Helical" evidence="3">
    <location>
        <begin position="12"/>
        <end position="31"/>
    </location>
</feature>
<dbReference type="Pfam" id="PF02632">
    <property type="entry name" value="BioY"/>
    <property type="match status" value="1"/>
</dbReference>
<dbReference type="PIRSF" id="PIRSF016661">
    <property type="entry name" value="BioY"/>
    <property type="match status" value="1"/>
</dbReference>
<feature type="transmembrane region" description="Helical" evidence="3">
    <location>
        <begin position="148"/>
        <end position="173"/>
    </location>
</feature>
<keyword evidence="3" id="KW-0812">Transmembrane</keyword>
<feature type="transmembrane region" description="Helical" evidence="3">
    <location>
        <begin position="120"/>
        <end position="142"/>
    </location>
</feature>
<keyword evidence="5" id="KW-1185">Reference proteome</keyword>
<sequence length="181" mass="18257">MQASIMTGRIQLLRKTAILIAGVALLTASSYAAVPMVPVPITLQTLAVLLVGAIAGPRMGLAAIVSWLGLAALGLPVLANGNGAAAFVGPTAGFLFSFPIAGFLAGVATRTIAKSHVSRFGAFITLHLLILAMGWAWLATIIGPEAAFLSGVVPFIVGGMIKSALGAAILAALDKNGRSAK</sequence>
<protein>
    <recommendedName>
        <fullName evidence="2">Biotin transporter</fullName>
    </recommendedName>
</protein>